<reference evidence="2 3" key="1">
    <citation type="submission" date="2015-03" db="EMBL/GenBank/DDBJ databases">
        <title>Genome assembly of Sandaracinus amylolyticus DSM 53668.</title>
        <authorList>
            <person name="Sharma G."/>
            <person name="Subramanian S."/>
        </authorList>
    </citation>
    <scope>NUCLEOTIDE SEQUENCE [LARGE SCALE GENOMIC DNA]</scope>
    <source>
        <strain evidence="2 3">DSM 53668</strain>
    </source>
</reference>
<organism evidence="2 3">
    <name type="scientific">Sandaracinus amylolyticus</name>
    <dbReference type="NCBI Taxonomy" id="927083"/>
    <lineage>
        <taxon>Bacteria</taxon>
        <taxon>Pseudomonadati</taxon>
        <taxon>Myxococcota</taxon>
        <taxon>Polyangia</taxon>
        <taxon>Polyangiales</taxon>
        <taxon>Sandaracinaceae</taxon>
        <taxon>Sandaracinus</taxon>
    </lineage>
</organism>
<proteinExistence type="predicted"/>
<evidence type="ECO:0000313" key="2">
    <source>
        <dbReference type="EMBL" id="AKF10610.1"/>
    </source>
</evidence>
<dbReference type="STRING" id="927083.DB32_007759"/>
<dbReference type="Pfam" id="PF06904">
    <property type="entry name" value="Extensin-like_C"/>
    <property type="match status" value="1"/>
</dbReference>
<evidence type="ECO:0000259" key="1">
    <source>
        <dbReference type="Pfam" id="PF06904"/>
    </source>
</evidence>
<dbReference type="AlphaFoldDB" id="A0A0F6YLQ2"/>
<keyword evidence="3" id="KW-1185">Reference proteome</keyword>
<accession>A0A0F6YLQ2</accession>
<dbReference type="Proteomes" id="UP000034883">
    <property type="component" value="Chromosome"/>
</dbReference>
<evidence type="ECO:0000313" key="3">
    <source>
        <dbReference type="Proteomes" id="UP000034883"/>
    </source>
</evidence>
<dbReference type="InterPro" id="IPR009683">
    <property type="entry name" value="Extensin-like_C"/>
</dbReference>
<sequence>MVKLSNGRIARASLVLSILVAIAMIAASSAKAQLDLGWLFGRRGPSYALDDIARRGQDTSICQPEIMVPYRGTALRYSGTVRVHPAFLERLPELERVAIEVATEIYGRAPHRLIHAGAYNCRSVRGNRGRLSEHALGNALDVRGFEFRALPRRTRAPEGLPRALRRGFTVSLERHWEAESETGAVHQRFLRTLIERLAREDVFRVIYGPAHPGHRNHFHFDMSPFRWIHV</sequence>
<gene>
    <name evidence="2" type="ORF">DB32_007759</name>
</gene>
<dbReference type="KEGG" id="samy:DB32_007759"/>
<protein>
    <recommendedName>
        <fullName evidence="1">Extensin-like C-terminal domain-containing protein</fullName>
    </recommendedName>
</protein>
<dbReference type="EMBL" id="CP011125">
    <property type="protein sequence ID" value="AKF10610.1"/>
    <property type="molecule type" value="Genomic_DNA"/>
</dbReference>
<name>A0A0F6YLQ2_9BACT</name>
<feature type="domain" description="Extensin-like C-terminal" evidence="1">
    <location>
        <begin position="97"/>
        <end position="148"/>
    </location>
</feature>